<keyword evidence="1" id="KW-0472">Membrane</keyword>
<keyword evidence="1" id="KW-1133">Transmembrane helix</keyword>
<organism evidence="2 3">
    <name type="scientific">Caballeronia sordidicola</name>
    <name type="common">Burkholderia sordidicola</name>
    <dbReference type="NCBI Taxonomy" id="196367"/>
    <lineage>
        <taxon>Bacteria</taxon>
        <taxon>Pseudomonadati</taxon>
        <taxon>Pseudomonadota</taxon>
        <taxon>Betaproteobacteria</taxon>
        <taxon>Burkholderiales</taxon>
        <taxon>Burkholderiaceae</taxon>
        <taxon>Caballeronia</taxon>
    </lineage>
</organism>
<sequence>MLIQTFETLATWLAICGLHFSLLTPAAVAHAFGSLLGVMVGVVLPLGIAVSAHRRLEEL</sequence>
<accession>A0A158GR54</accession>
<dbReference type="EMBL" id="FCOC02000009">
    <property type="protein sequence ID" value="SAL34357.1"/>
    <property type="molecule type" value="Genomic_DNA"/>
</dbReference>
<keyword evidence="1" id="KW-0812">Transmembrane</keyword>
<feature type="transmembrane region" description="Helical" evidence="1">
    <location>
        <begin position="34"/>
        <end position="52"/>
    </location>
</feature>
<protein>
    <submittedName>
        <fullName evidence="2">Uncharacterized protein</fullName>
    </submittedName>
</protein>
<reference evidence="2 3" key="1">
    <citation type="submission" date="2016-01" db="EMBL/GenBank/DDBJ databases">
        <authorList>
            <person name="Oliw E.H."/>
        </authorList>
    </citation>
    <scope>NUCLEOTIDE SEQUENCE [LARGE SCALE GENOMIC DNA]</scope>
    <source>
        <strain evidence="2">LMG 22029</strain>
    </source>
</reference>
<evidence type="ECO:0000313" key="2">
    <source>
        <dbReference type="EMBL" id="SAL34357.1"/>
    </source>
</evidence>
<name>A0A158GR54_CABSO</name>
<evidence type="ECO:0000313" key="3">
    <source>
        <dbReference type="Proteomes" id="UP000054893"/>
    </source>
</evidence>
<dbReference type="OrthoDB" id="9134319at2"/>
<dbReference type="Proteomes" id="UP000054893">
    <property type="component" value="Unassembled WGS sequence"/>
</dbReference>
<dbReference type="RefSeq" id="WP_060856475.1">
    <property type="nucleotide sequence ID" value="NZ_FCOC02000009.1"/>
</dbReference>
<proteinExistence type="predicted"/>
<dbReference type="AlphaFoldDB" id="A0A158GR54"/>
<evidence type="ECO:0000256" key="1">
    <source>
        <dbReference type="SAM" id="Phobius"/>
    </source>
</evidence>
<gene>
    <name evidence="2" type="ORF">AWB64_03332</name>
</gene>